<dbReference type="InterPro" id="IPR050346">
    <property type="entry name" value="FMO-like"/>
</dbReference>
<sequence length="506" mass="56639">MHHAVDELKPGMRIVVVGTGVAGLSLAMQLADHHDVIMLEANEDIGGTWLPRQCYHNLETHGCRAAFQLPWGETKKELDPLEHVHHTDLFAALDRWASEKSLRDRMRFHTKVTGLRTVPGGVEVLAEGKPPLRADMVLYTGTTATPLVPEFKGAESFEGMIVPAAQVQAALLGKIVEQKLRVLILGGSKTAQDQVWNFIKANYADGITWVFRKAYWGTNFKYTRQKYMYGSEAGLQARLRLVLFGARYYQDINFIGYESFLTRLCMRVLQWTKYLICPFPDGLKLGNFHGGIFEQSRIERMRSVRHVQGAEIAHLSGRTATLTTGEVVEADVIICATGAKNQKVPVTGGASFVPHELSDDEVYRGLIVPRAPRILFMNALTLGNILKDARRVGAWLRKCYLPTLSAAGEEATRALVEHGLAEQNAETGAVRSRHFNLWHSFDRPVPWMFHVNRELDSETRTGVLSTAPMNSVPTLGWLRAWVYRQFVYPVQAGLFLLFADKSVKAA</sequence>
<keyword evidence="2" id="KW-0274">FAD</keyword>
<dbReference type="Gene3D" id="3.50.50.60">
    <property type="entry name" value="FAD/NAD(P)-binding domain"/>
    <property type="match status" value="1"/>
</dbReference>
<keyword evidence="3" id="KW-0560">Oxidoreductase</keyword>
<evidence type="ECO:0000256" key="3">
    <source>
        <dbReference type="ARBA" id="ARBA00023002"/>
    </source>
</evidence>
<reference evidence="5" key="1">
    <citation type="submission" date="2021-01" db="EMBL/GenBank/DDBJ databases">
        <authorList>
            <person name="Corre E."/>
            <person name="Pelletier E."/>
            <person name="Niang G."/>
            <person name="Scheremetjew M."/>
            <person name="Finn R."/>
            <person name="Kale V."/>
            <person name="Holt S."/>
            <person name="Cochrane G."/>
            <person name="Meng A."/>
            <person name="Brown T."/>
            <person name="Cohen L."/>
        </authorList>
    </citation>
    <scope>NUCLEOTIDE SEQUENCE</scope>
    <source>
        <strain evidence="5">RCC3387</strain>
    </source>
</reference>
<proteinExistence type="predicted"/>
<evidence type="ECO:0000259" key="4">
    <source>
        <dbReference type="Pfam" id="PF07992"/>
    </source>
</evidence>
<protein>
    <recommendedName>
        <fullName evidence="4">FAD/NAD(P)-binding domain-containing protein</fullName>
    </recommendedName>
</protein>
<dbReference type="GO" id="GO:0016491">
    <property type="term" value="F:oxidoreductase activity"/>
    <property type="evidence" value="ECO:0007669"/>
    <property type="project" value="UniProtKB-KW"/>
</dbReference>
<dbReference type="PANTHER" id="PTHR23023">
    <property type="entry name" value="DIMETHYLANILINE MONOOXYGENASE"/>
    <property type="match status" value="1"/>
</dbReference>
<organism evidence="5">
    <name type="scientific">Zooxanthella nutricula</name>
    <dbReference type="NCBI Taxonomy" id="1333877"/>
    <lineage>
        <taxon>Eukaryota</taxon>
        <taxon>Sar</taxon>
        <taxon>Alveolata</taxon>
        <taxon>Dinophyceae</taxon>
        <taxon>Peridiniales</taxon>
        <taxon>Peridiniales incertae sedis</taxon>
        <taxon>Zooxanthella</taxon>
    </lineage>
</organism>
<evidence type="ECO:0000313" key="5">
    <source>
        <dbReference type="EMBL" id="CAD9619374.1"/>
    </source>
</evidence>
<dbReference type="EMBL" id="HBGW01069727">
    <property type="protein sequence ID" value="CAD9619374.1"/>
    <property type="molecule type" value="Transcribed_RNA"/>
</dbReference>
<dbReference type="AlphaFoldDB" id="A0A7S2PVF1"/>
<dbReference type="InterPro" id="IPR036188">
    <property type="entry name" value="FAD/NAD-bd_sf"/>
</dbReference>
<dbReference type="InterPro" id="IPR023753">
    <property type="entry name" value="FAD/NAD-binding_dom"/>
</dbReference>
<gene>
    <name evidence="5" type="ORF">BRAN1462_LOCUS44452</name>
</gene>
<dbReference type="SUPFAM" id="SSF51905">
    <property type="entry name" value="FAD/NAD(P)-binding domain"/>
    <property type="match status" value="2"/>
</dbReference>
<accession>A0A7S2PVF1</accession>
<dbReference type="Pfam" id="PF07992">
    <property type="entry name" value="Pyr_redox_2"/>
    <property type="match status" value="1"/>
</dbReference>
<evidence type="ECO:0000256" key="2">
    <source>
        <dbReference type="ARBA" id="ARBA00022827"/>
    </source>
</evidence>
<keyword evidence="1" id="KW-0285">Flavoprotein</keyword>
<evidence type="ECO:0000256" key="1">
    <source>
        <dbReference type="ARBA" id="ARBA00022630"/>
    </source>
</evidence>
<name>A0A7S2PVF1_9DINO</name>
<feature type="domain" description="FAD/NAD(P)-binding" evidence="4">
    <location>
        <begin position="12"/>
        <end position="197"/>
    </location>
</feature>